<proteinExistence type="predicted"/>
<dbReference type="Pfam" id="PF07530">
    <property type="entry name" value="PRE_C2HC"/>
    <property type="match status" value="1"/>
</dbReference>
<evidence type="ECO:0000259" key="2">
    <source>
        <dbReference type="SMART" id="SM00596"/>
    </source>
</evidence>
<organism evidence="3 4">
    <name type="scientific">Trichonephila clavipes</name>
    <name type="common">Golden silk orbweaver</name>
    <name type="synonym">Nephila clavipes</name>
    <dbReference type="NCBI Taxonomy" id="2585209"/>
    <lineage>
        <taxon>Eukaryota</taxon>
        <taxon>Metazoa</taxon>
        <taxon>Ecdysozoa</taxon>
        <taxon>Arthropoda</taxon>
        <taxon>Chelicerata</taxon>
        <taxon>Arachnida</taxon>
        <taxon>Araneae</taxon>
        <taxon>Araneomorphae</taxon>
        <taxon>Entelegynae</taxon>
        <taxon>Araneoidea</taxon>
        <taxon>Nephilidae</taxon>
        <taxon>Trichonephila</taxon>
    </lineage>
</organism>
<reference evidence="3" key="1">
    <citation type="submission" date="2020-08" db="EMBL/GenBank/DDBJ databases">
        <title>Multicomponent nature underlies the extraordinary mechanical properties of spider dragline silk.</title>
        <authorList>
            <person name="Kono N."/>
            <person name="Nakamura H."/>
            <person name="Mori M."/>
            <person name="Yoshida Y."/>
            <person name="Ohtoshi R."/>
            <person name="Malay A.D."/>
            <person name="Moran D.A.P."/>
            <person name="Tomita M."/>
            <person name="Numata K."/>
            <person name="Arakawa K."/>
        </authorList>
    </citation>
    <scope>NUCLEOTIDE SEQUENCE</scope>
</reference>
<feature type="compositionally biased region" description="Low complexity" evidence="1">
    <location>
        <begin position="205"/>
        <end position="216"/>
    </location>
</feature>
<dbReference type="AlphaFoldDB" id="A0A8X6T192"/>
<dbReference type="InterPro" id="IPR006579">
    <property type="entry name" value="Pre_C2HC_dom"/>
</dbReference>
<comment type="caution">
    <text evidence="3">The sequence shown here is derived from an EMBL/GenBank/DDBJ whole genome shotgun (WGS) entry which is preliminary data.</text>
</comment>
<feature type="compositionally biased region" description="Polar residues" evidence="1">
    <location>
        <begin position="217"/>
        <end position="229"/>
    </location>
</feature>
<dbReference type="SMART" id="SM00596">
    <property type="entry name" value="PRE_C2HC"/>
    <property type="match status" value="1"/>
</dbReference>
<keyword evidence="4" id="KW-1185">Reference proteome</keyword>
<gene>
    <name evidence="3" type="primary">ORF1_24</name>
    <name evidence="3" type="ORF">TNCV_1165661</name>
</gene>
<evidence type="ECO:0000256" key="1">
    <source>
        <dbReference type="SAM" id="MobiDB-lite"/>
    </source>
</evidence>
<protein>
    <submittedName>
        <fullName evidence="3">Nucleic-acid-binding protein from transposon X-element</fullName>
    </submittedName>
</protein>
<dbReference type="Proteomes" id="UP000887159">
    <property type="component" value="Unassembled WGS sequence"/>
</dbReference>
<feature type="region of interest" description="Disordered" evidence="1">
    <location>
        <begin position="166"/>
        <end position="234"/>
    </location>
</feature>
<accession>A0A8X6T192</accession>
<name>A0A8X6T192_TRICX</name>
<evidence type="ECO:0000313" key="4">
    <source>
        <dbReference type="Proteomes" id="UP000887159"/>
    </source>
</evidence>
<evidence type="ECO:0000313" key="3">
    <source>
        <dbReference type="EMBL" id="GFY21418.1"/>
    </source>
</evidence>
<dbReference type="EMBL" id="BMAU01021358">
    <property type="protein sequence ID" value="GFY21418.1"/>
    <property type="molecule type" value="Genomic_DNA"/>
</dbReference>
<feature type="domain" description="Pre-C2HC" evidence="2">
    <location>
        <begin position="49"/>
        <end position="117"/>
    </location>
</feature>
<sequence length="280" mass="31956">MRIYPETPSAYNQIRRMIEEEKLESFTFQFLEEKEYRVVIKGMPADMPVEDIIEELEEMGIHPKECRVMISRKTGLPIPLFSAFLEKNQDNRNIYNLKELCSMKIEVDTMRKKFGPAQCYRCQVFFPQFQILHKEPQVCQVCLHPKGKLLGGKSEGKKDILDAAKAKTNQPPQPPLTQAQETSSSRNPQVPPPATKEKPQARDLSSSTQGTSSTRSHPATPSTNHQNPPSMMDTFAQVNDPEVVEMMGVIQQFVTISKSDKPRAQKAMELLTFLQIKFHF</sequence>
<feature type="compositionally biased region" description="Polar residues" evidence="1">
    <location>
        <begin position="176"/>
        <end position="188"/>
    </location>
</feature>